<dbReference type="InterPro" id="IPR013785">
    <property type="entry name" value="Aldolase_TIM"/>
</dbReference>
<keyword evidence="9 10" id="KW-0326">Glycosidase</keyword>
<name>A0AAV4PAX0_9ARAC</name>
<proteinExistence type="inferred from homology"/>
<dbReference type="GO" id="GO:0004557">
    <property type="term" value="F:alpha-galactosidase activity"/>
    <property type="evidence" value="ECO:0007669"/>
    <property type="project" value="TreeGrafter"/>
</dbReference>
<dbReference type="Proteomes" id="UP001054837">
    <property type="component" value="Unassembled WGS sequence"/>
</dbReference>
<comment type="similarity">
    <text evidence="2 10">Belongs to the glycosyl hydrolase 27 family.</text>
</comment>
<dbReference type="Gene3D" id="3.20.20.70">
    <property type="entry name" value="Aldolase class I"/>
    <property type="match status" value="1"/>
</dbReference>
<dbReference type="InterPro" id="IPR017853">
    <property type="entry name" value="GH"/>
</dbReference>
<evidence type="ECO:0000256" key="3">
    <source>
        <dbReference type="ARBA" id="ARBA00011738"/>
    </source>
</evidence>
<evidence type="ECO:0000256" key="5">
    <source>
        <dbReference type="ARBA" id="ARBA00023098"/>
    </source>
</evidence>
<dbReference type="SUPFAM" id="SSF51011">
    <property type="entry name" value="Glycosyl hydrolase domain"/>
    <property type="match status" value="1"/>
</dbReference>
<keyword evidence="6 10" id="KW-1015">Disulfide bond</keyword>
<evidence type="ECO:0000256" key="9">
    <source>
        <dbReference type="ARBA" id="ARBA00023295"/>
    </source>
</evidence>
<protein>
    <recommendedName>
        <fullName evidence="10">Alpha-galactosidase</fullName>
        <ecNumber evidence="10">3.2.1.-</ecNumber>
    </recommendedName>
</protein>
<evidence type="ECO:0000313" key="12">
    <source>
        <dbReference type="Proteomes" id="UP001054837"/>
    </source>
</evidence>
<dbReference type="GO" id="GO:0019377">
    <property type="term" value="P:glycolipid catabolic process"/>
    <property type="evidence" value="ECO:0007669"/>
    <property type="project" value="UniProtKB-ARBA"/>
</dbReference>
<accession>A0AAV4PAX0</accession>
<dbReference type="Pfam" id="PF16499">
    <property type="entry name" value="Melibiase_2"/>
    <property type="match status" value="1"/>
</dbReference>
<evidence type="ECO:0000256" key="7">
    <source>
        <dbReference type="ARBA" id="ARBA00023180"/>
    </source>
</evidence>
<comment type="subunit">
    <text evidence="3 10">Homodimer.</text>
</comment>
<evidence type="ECO:0000256" key="10">
    <source>
        <dbReference type="RuleBase" id="RU361168"/>
    </source>
</evidence>
<reference evidence="11 12" key="1">
    <citation type="submission" date="2021-06" db="EMBL/GenBank/DDBJ databases">
        <title>Caerostris darwini draft genome.</title>
        <authorList>
            <person name="Kono N."/>
            <person name="Arakawa K."/>
        </authorList>
    </citation>
    <scope>NUCLEOTIDE SEQUENCE [LARGE SCALE GENOMIC DNA]</scope>
</reference>
<dbReference type="GO" id="GO:0009311">
    <property type="term" value="P:oligosaccharide metabolic process"/>
    <property type="evidence" value="ECO:0007669"/>
    <property type="project" value="TreeGrafter"/>
</dbReference>
<evidence type="ECO:0000256" key="4">
    <source>
        <dbReference type="ARBA" id="ARBA00022801"/>
    </source>
</evidence>
<comment type="subcellular location">
    <subcellularLocation>
        <location evidence="1">Lysosome</location>
    </subcellularLocation>
</comment>
<dbReference type="CDD" id="cd14792">
    <property type="entry name" value="GH27"/>
    <property type="match status" value="1"/>
</dbReference>
<gene>
    <name evidence="11" type="primary">NAGA</name>
    <name evidence="11" type="ORF">CDAR_220841</name>
</gene>
<dbReference type="EMBL" id="BPLQ01002610">
    <property type="protein sequence ID" value="GIX94417.1"/>
    <property type="molecule type" value="Genomic_DNA"/>
</dbReference>
<dbReference type="GO" id="GO:0016139">
    <property type="term" value="P:glycoside catabolic process"/>
    <property type="evidence" value="ECO:0007669"/>
    <property type="project" value="TreeGrafter"/>
</dbReference>
<keyword evidence="7" id="KW-0325">Glycoprotein</keyword>
<evidence type="ECO:0000256" key="2">
    <source>
        <dbReference type="ARBA" id="ARBA00009743"/>
    </source>
</evidence>
<dbReference type="PANTHER" id="PTHR11452">
    <property type="entry name" value="ALPHA-GALACTOSIDASE/ALPHA-N-ACETYLGALACTOSAMINIDASE"/>
    <property type="match status" value="1"/>
</dbReference>
<dbReference type="PANTHER" id="PTHR11452:SF83">
    <property type="entry name" value="ALPHA-GALACTOSIDASE"/>
    <property type="match status" value="1"/>
</dbReference>
<dbReference type="FunFam" id="3.20.20.70:FF:000070">
    <property type="entry name" value="Alpha-galactosidase"/>
    <property type="match status" value="1"/>
</dbReference>
<evidence type="ECO:0000256" key="6">
    <source>
        <dbReference type="ARBA" id="ARBA00023157"/>
    </source>
</evidence>
<dbReference type="Gene3D" id="2.60.40.1180">
    <property type="entry name" value="Golgi alpha-mannosidase II"/>
    <property type="match status" value="1"/>
</dbReference>
<keyword evidence="5" id="KW-0443">Lipid metabolism</keyword>
<evidence type="ECO:0000313" key="11">
    <source>
        <dbReference type="EMBL" id="GIX94417.1"/>
    </source>
</evidence>
<comment type="caution">
    <text evidence="11">The sequence shown here is derived from an EMBL/GenBank/DDBJ whole genome shotgun (WGS) entry which is preliminary data.</text>
</comment>
<dbReference type="InterPro" id="IPR000111">
    <property type="entry name" value="Glyco_hydro_27/36_CS"/>
</dbReference>
<organism evidence="11 12">
    <name type="scientific">Caerostris darwini</name>
    <dbReference type="NCBI Taxonomy" id="1538125"/>
    <lineage>
        <taxon>Eukaryota</taxon>
        <taxon>Metazoa</taxon>
        <taxon>Ecdysozoa</taxon>
        <taxon>Arthropoda</taxon>
        <taxon>Chelicerata</taxon>
        <taxon>Arachnida</taxon>
        <taxon>Araneae</taxon>
        <taxon>Araneomorphae</taxon>
        <taxon>Entelegynae</taxon>
        <taxon>Araneoidea</taxon>
        <taxon>Araneidae</taxon>
        <taxon>Caerostris</taxon>
    </lineage>
</organism>
<dbReference type="SUPFAM" id="SSF51445">
    <property type="entry name" value="(Trans)glycosidases"/>
    <property type="match status" value="1"/>
</dbReference>
<dbReference type="EC" id="3.2.1.-" evidence="10"/>
<dbReference type="InterPro" id="IPR002241">
    <property type="entry name" value="Glyco_hydro_27"/>
</dbReference>
<evidence type="ECO:0000256" key="8">
    <source>
        <dbReference type="ARBA" id="ARBA00023228"/>
    </source>
</evidence>
<dbReference type="PROSITE" id="PS00512">
    <property type="entry name" value="ALPHA_GALACTOSIDASE"/>
    <property type="match status" value="1"/>
</dbReference>
<dbReference type="PRINTS" id="PR00740">
    <property type="entry name" value="GLHYDRLASE27"/>
</dbReference>
<sequence length="413" mass="47908">MRRRDLDTSLEIKSSEQIKIYGLENGLARTPPMGWLAWERFKCNTNCYSDPDNCISEKLFMKMADKLVEEGYRDAGYVHINIDDCWMAQFRDSKGNMVPDPKRFSRGIKFLADYMHKRRLKLGIYQDFGTFTCMGYPGIIGHMRQDAKAFAKWKVDMVKLDGCHSKVTDLDDGYVTMGKYLNETNRSMIYSCSWPYYQLINQLEPNYKLISTHCNLWRNYHDIQDSWESISRVIDFFGDNQEVISLHVGPGHWSDPDMLMIGNFHLTPGQARAQMAVWSILPAPLLMSNDLRDMKPVFKEILLNAKAIAIDQDPLGLPGKRIYKKNHLEIWTRHISPSNEGEFSCAVLFLNRDKYTKVVKILLNELGMNNKNGYHCVSVFSDQKYNFHDQNDILSVSIEPMDVFMLNCQIIIK</sequence>
<evidence type="ECO:0000256" key="1">
    <source>
        <dbReference type="ARBA" id="ARBA00004371"/>
    </source>
</evidence>
<keyword evidence="8" id="KW-0458">Lysosome</keyword>
<dbReference type="InterPro" id="IPR013780">
    <property type="entry name" value="Glyco_hydro_b"/>
</dbReference>
<keyword evidence="4 10" id="KW-0378">Hydrolase</keyword>
<dbReference type="GO" id="GO:0005764">
    <property type="term" value="C:lysosome"/>
    <property type="evidence" value="ECO:0007669"/>
    <property type="project" value="UniProtKB-SubCell"/>
</dbReference>
<dbReference type="GO" id="GO:0016020">
    <property type="term" value="C:membrane"/>
    <property type="evidence" value="ECO:0007669"/>
    <property type="project" value="GOC"/>
</dbReference>
<keyword evidence="12" id="KW-1185">Reference proteome</keyword>
<dbReference type="AlphaFoldDB" id="A0AAV4PAX0"/>